<feature type="region of interest" description="Disordered" evidence="1">
    <location>
        <begin position="23"/>
        <end position="45"/>
    </location>
</feature>
<organism evidence="3 4">
    <name type="scientific">Sphingobacterium phlebotomi</name>
    <dbReference type="NCBI Taxonomy" id="2605433"/>
    <lineage>
        <taxon>Bacteria</taxon>
        <taxon>Pseudomonadati</taxon>
        <taxon>Bacteroidota</taxon>
        <taxon>Sphingobacteriia</taxon>
        <taxon>Sphingobacteriales</taxon>
        <taxon>Sphingobacteriaceae</taxon>
        <taxon>Sphingobacterium</taxon>
    </lineage>
</organism>
<evidence type="ECO:0000256" key="2">
    <source>
        <dbReference type="SAM" id="SignalP"/>
    </source>
</evidence>
<protein>
    <submittedName>
        <fullName evidence="3">Uncharacterized protein</fullName>
    </submittedName>
</protein>
<evidence type="ECO:0000313" key="3">
    <source>
        <dbReference type="EMBL" id="TYR31233.1"/>
    </source>
</evidence>
<proteinExistence type="predicted"/>
<dbReference type="AlphaFoldDB" id="A0A5D4GTJ1"/>
<feature type="region of interest" description="Disordered" evidence="1">
    <location>
        <begin position="62"/>
        <end position="84"/>
    </location>
</feature>
<evidence type="ECO:0000313" key="4">
    <source>
        <dbReference type="Proteomes" id="UP000322362"/>
    </source>
</evidence>
<feature type="signal peptide" evidence="2">
    <location>
        <begin position="1"/>
        <end position="22"/>
    </location>
</feature>
<dbReference type="PROSITE" id="PS51257">
    <property type="entry name" value="PROKAR_LIPOPROTEIN"/>
    <property type="match status" value="1"/>
</dbReference>
<feature type="compositionally biased region" description="Low complexity" evidence="1">
    <location>
        <begin position="23"/>
        <end position="32"/>
    </location>
</feature>
<name>A0A5D4GTJ1_9SPHI</name>
<comment type="caution">
    <text evidence="3">The sequence shown here is derived from an EMBL/GenBank/DDBJ whole genome shotgun (WGS) entry which is preliminary data.</text>
</comment>
<dbReference type="EMBL" id="VTAV01000027">
    <property type="protein sequence ID" value="TYR31233.1"/>
    <property type="molecule type" value="Genomic_DNA"/>
</dbReference>
<feature type="compositionally biased region" description="Basic and acidic residues" evidence="1">
    <location>
        <begin position="75"/>
        <end position="84"/>
    </location>
</feature>
<accession>A0A5D4GTJ1</accession>
<keyword evidence="4" id="KW-1185">Reference proteome</keyword>
<dbReference type="Proteomes" id="UP000322362">
    <property type="component" value="Unassembled WGS sequence"/>
</dbReference>
<sequence length="84" mass="9091">MINNRKYIAALMAITLFFSCSGGSDNSSDTDTVASPGPVSEMDRSRYNLNEPDEMLHEMQDSVGMGTDTSGLPADKNKIDSLID</sequence>
<gene>
    <name evidence="3" type="ORF">FXV77_21295</name>
</gene>
<reference evidence="3 4" key="1">
    <citation type="submission" date="2019-08" db="EMBL/GenBank/DDBJ databases">
        <title>Phlebobacter frassis gen. nov. sp. nov., a new member of family Sphingobacteriaceae isolated from sand fly rearing media.</title>
        <authorList>
            <person name="Kakumanu M.L."/>
            <person name="Marayati B.F."/>
            <person name="Wada-Katsumata A."/>
            <person name="Wasserberg G."/>
            <person name="Schal C."/>
            <person name="Apperson C.S."/>
            <person name="Ponnusamy L."/>
        </authorList>
    </citation>
    <scope>NUCLEOTIDE SEQUENCE [LARGE SCALE GENOMIC DNA]</scope>
    <source>
        <strain evidence="3 4">SSI9</strain>
    </source>
</reference>
<keyword evidence="2" id="KW-0732">Signal</keyword>
<feature type="chain" id="PRO_5022776737" evidence="2">
    <location>
        <begin position="23"/>
        <end position="84"/>
    </location>
</feature>
<evidence type="ECO:0000256" key="1">
    <source>
        <dbReference type="SAM" id="MobiDB-lite"/>
    </source>
</evidence>
<dbReference type="RefSeq" id="WP_148921266.1">
    <property type="nucleotide sequence ID" value="NZ_VTAV01000027.1"/>
</dbReference>